<dbReference type="GO" id="GO:1902201">
    <property type="term" value="P:negative regulation of bacterial-type flagellum-dependent cell motility"/>
    <property type="evidence" value="ECO:0007669"/>
    <property type="project" value="TreeGrafter"/>
</dbReference>
<feature type="transmembrane region" description="Helical" evidence="3">
    <location>
        <begin position="192"/>
        <end position="215"/>
    </location>
</feature>
<dbReference type="InterPro" id="IPR029787">
    <property type="entry name" value="Nucleotide_cyclase"/>
</dbReference>
<comment type="caution">
    <text evidence="5">The sequence shown here is derived from an EMBL/GenBank/DDBJ whole genome shotgun (WGS) entry which is preliminary data.</text>
</comment>
<dbReference type="NCBIfam" id="TIGR00254">
    <property type="entry name" value="GGDEF"/>
    <property type="match status" value="1"/>
</dbReference>
<keyword evidence="6" id="KW-1185">Reference proteome</keyword>
<dbReference type="InterPro" id="IPR050469">
    <property type="entry name" value="Diguanylate_Cyclase"/>
</dbReference>
<evidence type="ECO:0000256" key="2">
    <source>
        <dbReference type="ARBA" id="ARBA00034247"/>
    </source>
</evidence>
<keyword evidence="3" id="KW-0472">Membrane</keyword>
<evidence type="ECO:0000313" key="5">
    <source>
        <dbReference type="EMBL" id="PPE65668.1"/>
    </source>
</evidence>
<dbReference type="Gene3D" id="3.30.70.270">
    <property type="match status" value="1"/>
</dbReference>
<feature type="transmembrane region" description="Helical" evidence="3">
    <location>
        <begin position="6"/>
        <end position="29"/>
    </location>
</feature>
<dbReference type="InterPro" id="IPR043128">
    <property type="entry name" value="Rev_trsase/Diguanyl_cyclase"/>
</dbReference>
<feature type="transmembrane region" description="Helical" evidence="3">
    <location>
        <begin position="126"/>
        <end position="145"/>
    </location>
</feature>
<dbReference type="Pfam" id="PF00990">
    <property type="entry name" value="GGDEF"/>
    <property type="match status" value="1"/>
</dbReference>
<dbReference type="EMBL" id="PSNX01000012">
    <property type="protein sequence ID" value="PPE65668.1"/>
    <property type="molecule type" value="Genomic_DNA"/>
</dbReference>
<feature type="transmembrane region" description="Helical" evidence="3">
    <location>
        <begin position="101"/>
        <end position="120"/>
    </location>
</feature>
<feature type="domain" description="GGDEF" evidence="4">
    <location>
        <begin position="257"/>
        <end position="395"/>
    </location>
</feature>
<dbReference type="SUPFAM" id="SSF55073">
    <property type="entry name" value="Nucleotide cyclase"/>
    <property type="match status" value="1"/>
</dbReference>
<feature type="transmembrane region" description="Helical" evidence="3">
    <location>
        <begin position="152"/>
        <end position="172"/>
    </location>
</feature>
<dbReference type="PROSITE" id="PS50887">
    <property type="entry name" value="GGDEF"/>
    <property type="match status" value="1"/>
</dbReference>
<evidence type="ECO:0000259" key="4">
    <source>
        <dbReference type="PROSITE" id="PS50887"/>
    </source>
</evidence>
<dbReference type="RefSeq" id="WP_104303289.1">
    <property type="nucleotide sequence ID" value="NZ_PSNX01000012.1"/>
</dbReference>
<protein>
    <recommendedName>
        <fullName evidence="1">diguanylate cyclase</fullName>
        <ecNumber evidence="1">2.7.7.65</ecNumber>
    </recommendedName>
</protein>
<dbReference type="InterPro" id="IPR000160">
    <property type="entry name" value="GGDEF_dom"/>
</dbReference>
<dbReference type="GO" id="GO:0043709">
    <property type="term" value="P:cell adhesion involved in single-species biofilm formation"/>
    <property type="evidence" value="ECO:0007669"/>
    <property type="project" value="TreeGrafter"/>
</dbReference>
<dbReference type="AlphaFoldDB" id="A0A2S5SSF2"/>
<dbReference type="CDD" id="cd01949">
    <property type="entry name" value="GGDEF"/>
    <property type="match status" value="1"/>
</dbReference>
<name>A0A2S5SSF2_9BURK</name>
<keyword evidence="3" id="KW-0812">Transmembrane</keyword>
<reference evidence="5 6" key="1">
    <citation type="submission" date="2018-02" db="EMBL/GenBank/DDBJ databases">
        <title>Reclassifiation of [Polyangium] brachysporum DSM 7029 as Guopingzhaonella breviflexa gen. nov., sp. nov., a member of the family Comamonadaceae.</title>
        <authorList>
            <person name="Tang B."/>
        </authorList>
    </citation>
    <scope>NUCLEOTIDE SEQUENCE [LARGE SCALE GENOMIC DNA]</scope>
    <source>
        <strain evidence="5 6">BCRC 80649</strain>
    </source>
</reference>
<feature type="transmembrane region" description="Helical" evidence="3">
    <location>
        <begin position="41"/>
        <end position="59"/>
    </location>
</feature>
<keyword evidence="3" id="KW-1133">Transmembrane helix</keyword>
<dbReference type="PANTHER" id="PTHR45138">
    <property type="entry name" value="REGULATORY COMPONENTS OF SENSORY TRANSDUCTION SYSTEM"/>
    <property type="match status" value="1"/>
</dbReference>
<feature type="transmembrane region" description="Helical" evidence="3">
    <location>
        <begin position="65"/>
        <end position="89"/>
    </location>
</feature>
<dbReference type="OrthoDB" id="9813903at2"/>
<evidence type="ECO:0000256" key="1">
    <source>
        <dbReference type="ARBA" id="ARBA00012528"/>
    </source>
</evidence>
<comment type="catalytic activity">
    <reaction evidence="2">
        <text>2 GTP = 3',3'-c-di-GMP + 2 diphosphate</text>
        <dbReference type="Rhea" id="RHEA:24898"/>
        <dbReference type="ChEBI" id="CHEBI:33019"/>
        <dbReference type="ChEBI" id="CHEBI:37565"/>
        <dbReference type="ChEBI" id="CHEBI:58805"/>
        <dbReference type="EC" id="2.7.7.65"/>
    </reaction>
</comment>
<evidence type="ECO:0000256" key="3">
    <source>
        <dbReference type="SAM" id="Phobius"/>
    </source>
</evidence>
<dbReference type="GO" id="GO:0005886">
    <property type="term" value="C:plasma membrane"/>
    <property type="evidence" value="ECO:0007669"/>
    <property type="project" value="TreeGrafter"/>
</dbReference>
<organism evidence="5 6">
    <name type="scientific">Caldimonas caldifontis</name>
    <dbReference type="NCBI Taxonomy" id="1452508"/>
    <lineage>
        <taxon>Bacteria</taxon>
        <taxon>Pseudomonadati</taxon>
        <taxon>Pseudomonadota</taxon>
        <taxon>Betaproteobacteria</taxon>
        <taxon>Burkholderiales</taxon>
        <taxon>Sphaerotilaceae</taxon>
        <taxon>Caldimonas</taxon>
    </lineage>
</organism>
<proteinExistence type="predicted"/>
<dbReference type="GO" id="GO:0052621">
    <property type="term" value="F:diguanylate cyclase activity"/>
    <property type="evidence" value="ECO:0007669"/>
    <property type="project" value="UniProtKB-EC"/>
</dbReference>
<dbReference type="SMART" id="SM00267">
    <property type="entry name" value="GGDEF"/>
    <property type="match status" value="1"/>
</dbReference>
<evidence type="ECO:0000313" key="6">
    <source>
        <dbReference type="Proteomes" id="UP000238605"/>
    </source>
</evidence>
<dbReference type="FunFam" id="3.30.70.270:FF:000001">
    <property type="entry name" value="Diguanylate cyclase domain protein"/>
    <property type="match status" value="1"/>
</dbReference>
<dbReference type="Proteomes" id="UP000238605">
    <property type="component" value="Unassembled WGS sequence"/>
</dbReference>
<dbReference type="PANTHER" id="PTHR45138:SF9">
    <property type="entry name" value="DIGUANYLATE CYCLASE DGCM-RELATED"/>
    <property type="match status" value="1"/>
</dbReference>
<dbReference type="EC" id="2.7.7.65" evidence="1"/>
<sequence length="432" mass="46979">MTLGVPQYWALLLALLLLSVMALALIFMLRRVAPEQPGPAVWMRALGLVLLGMSVAGLTTLQTGWLWRIVYVAGSGTLILGIGMLAEGLRRFRGGPSRMRRLMAGVLAAAAVSLVLEMMSQPLYSLLWMSAVAGLTWLGVGVTAWRGMRPGFRAIHVGIALSAAVLTTGWWLRGSFLAQAGPSGWRQALPEANAWLLILSFVGSGTMALLLVLLVNFRLAERLRAQAVRDPLTGALNRRGFEDRSSRLMALSAQLGQSVTVLVLDIDHFKSVNDQHGHHVGDLVLKALSALAHRAKRETDLFARLGGEEFCLVLPGTDVPGARVFAERLRHSFETLEIDTGRSFLRCTMSIGVAYASAPMLQDQRVDLVDLLHQADEALYEAKRAGRNRLRFYASAEVLSSRLDSRLFASTGGHSGFGASRQTWADSAAGRR</sequence>
<accession>A0A2S5SSF2</accession>
<gene>
    <name evidence="5" type="ORF">C1704_13655</name>
</gene>